<reference evidence="2" key="3">
    <citation type="submission" date="2016-11" db="EMBL/GenBank/DDBJ databases">
        <authorList>
            <person name="Varghese N."/>
            <person name="Submissions S."/>
        </authorList>
    </citation>
    <scope>NUCLEOTIDE SEQUENCE</scope>
    <source>
        <strain evidence="2">DSM 1682</strain>
    </source>
</reference>
<dbReference type="Proteomes" id="UP000068026">
    <property type="component" value="Chromosome"/>
</dbReference>
<dbReference type="AlphaFoldDB" id="A0A0X1U7S7"/>
<gene>
    <name evidence="1" type="ORF">CPRO_14070</name>
    <name evidence="2" type="ORF">SAMN02745151_01218</name>
</gene>
<evidence type="ECO:0000313" key="3">
    <source>
        <dbReference type="Proteomes" id="UP000068026"/>
    </source>
</evidence>
<dbReference type="KEGG" id="cpro:CPRO_14070"/>
<dbReference type="Proteomes" id="UP000184204">
    <property type="component" value="Unassembled WGS sequence"/>
</dbReference>
<dbReference type="EMBL" id="CP014223">
    <property type="protein sequence ID" value="AMJ41000.1"/>
    <property type="molecule type" value="Genomic_DNA"/>
</dbReference>
<protein>
    <submittedName>
        <fullName evidence="2">Uncharacterized protein</fullName>
    </submittedName>
</protein>
<name>A0A0X1U7S7_ANAPI</name>
<proteinExistence type="predicted"/>
<reference evidence="1 3" key="1">
    <citation type="journal article" date="2016" name="Genome Announc.">
        <title>Complete Genome Sequence of the Amino Acid-Fermenting Clostridium propionicum X2 (DSM 1682).</title>
        <authorList>
            <person name="Poehlein A."/>
            <person name="Schlien K."/>
            <person name="Chowdhury N.P."/>
            <person name="Gottschalk G."/>
            <person name="Buckel W."/>
            <person name="Daniel R."/>
        </authorList>
    </citation>
    <scope>NUCLEOTIDE SEQUENCE [LARGE SCALE GENOMIC DNA]</scope>
    <source>
        <strain evidence="1 3">X2</strain>
    </source>
</reference>
<evidence type="ECO:0000313" key="4">
    <source>
        <dbReference type="Proteomes" id="UP000184204"/>
    </source>
</evidence>
<reference evidence="4" key="4">
    <citation type="submission" date="2016-11" db="EMBL/GenBank/DDBJ databases">
        <authorList>
            <person name="Jaros S."/>
            <person name="Januszkiewicz K."/>
            <person name="Wedrychowicz H."/>
        </authorList>
    </citation>
    <scope>NUCLEOTIDE SEQUENCE [LARGE SCALE GENOMIC DNA]</scope>
    <source>
        <strain evidence="4">DSM 1682</strain>
    </source>
</reference>
<evidence type="ECO:0000313" key="1">
    <source>
        <dbReference type="EMBL" id="AMJ41000.1"/>
    </source>
</evidence>
<sequence length="110" mass="12372">MLYAMVLKNRVIDIVGSNVIPEYPPDANNNAVFAVNCDEDVAIGMHYDKQNKKFYEYAEPEPAMAQPTDLELLMQAQADSELRDLVIQQNQELLAQQMTDIEVALLGGDR</sequence>
<keyword evidence="3" id="KW-1185">Reference proteome</keyword>
<accession>A0A0X1U7S7</accession>
<evidence type="ECO:0000313" key="2">
    <source>
        <dbReference type="EMBL" id="SHE60959.1"/>
    </source>
</evidence>
<dbReference type="RefSeq" id="WP_066049490.1">
    <property type="nucleotide sequence ID" value="NZ_CP014223.1"/>
</dbReference>
<reference evidence="3" key="2">
    <citation type="submission" date="2016-01" db="EMBL/GenBank/DDBJ databases">
        <authorList>
            <person name="Poehlein A."/>
            <person name="Schlien K."/>
            <person name="Gottschalk G."/>
            <person name="Buckel W."/>
            <person name="Daniel R."/>
        </authorList>
    </citation>
    <scope>NUCLEOTIDE SEQUENCE [LARGE SCALE GENOMIC DNA]</scope>
    <source>
        <strain evidence="3">X2</strain>
    </source>
</reference>
<organism evidence="2 4">
    <name type="scientific">Anaerotignum propionicum DSM 1682</name>
    <dbReference type="NCBI Taxonomy" id="991789"/>
    <lineage>
        <taxon>Bacteria</taxon>
        <taxon>Bacillati</taxon>
        <taxon>Bacillota</taxon>
        <taxon>Clostridia</taxon>
        <taxon>Lachnospirales</taxon>
        <taxon>Anaerotignaceae</taxon>
        <taxon>Anaerotignum</taxon>
    </lineage>
</organism>
<dbReference type="EMBL" id="FQUA01000004">
    <property type="protein sequence ID" value="SHE60959.1"/>
    <property type="molecule type" value="Genomic_DNA"/>
</dbReference>